<feature type="domain" description="Helix-turn-helix" evidence="1">
    <location>
        <begin position="37"/>
        <end position="79"/>
    </location>
</feature>
<evidence type="ECO:0000313" key="3">
    <source>
        <dbReference type="Proteomes" id="UP001597438"/>
    </source>
</evidence>
<protein>
    <submittedName>
        <fullName evidence="2">Helix-turn-helix domain-containing protein</fullName>
    </submittedName>
</protein>
<dbReference type="PANTHER" id="PTHR34585">
    <property type="match status" value="1"/>
</dbReference>
<evidence type="ECO:0000259" key="1">
    <source>
        <dbReference type="Pfam" id="PF12728"/>
    </source>
</evidence>
<comment type="caution">
    <text evidence="2">The sequence shown here is derived from an EMBL/GenBank/DDBJ whole genome shotgun (WGS) entry which is preliminary data.</text>
</comment>
<dbReference type="RefSeq" id="WP_251740830.1">
    <property type="nucleotide sequence ID" value="NZ_JBHUOJ010000027.1"/>
</dbReference>
<accession>A0ABW5X730</accession>
<dbReference type="InterPro" id="IPR009061">
    <property type="entry name" value="DNA-bd_dom_put_sf"/>
</dbReference>
<proteinExistence type="predicted"/>
<dbReference type="Proteomes" id="UP001597438">
    <property type="component" value="Unassembled WGS sequence"/>
</dbReference>
<dbReference type="EMBL" id="JBHUOJ010000027">
    <property type="protein sequence ID" value="MFD2834053.1"/>
    <property type="molecule type" value="Genomic_DNA"/>
</dbReference>
<dbReference type="PANTHER" id="PTHR34585:SF22">
    <property type="entry name" value="HELIX-TURN-HELIX DOMAIN-CONTAINING PROTEIN"/>
    <property type="match status" value="1"/>
</dbReference>
<dbReference type="SUPFAM" id="SSF46955">
    <property type="entry name" value="Putative DNA-binding domain"/>
    <property type="match status" value="1"/>
</dbReference>
<dbReference type="InterPro" id="IPR041657">
    <property type="entry name" value="HTH_17"/>
</dbReference>
<reference evidence="3" key="1">
    <citation type="journal article" date="2019" name="Int. J. Syst. Evol. Microbiol.">
        <title>The Global Catalogue of Microorganisms (GCM) 10K type strain sequencing project: providing services to taxonomists for standard genome sequencing and annotation.</title>
        <authorList>
            <consortium name="The Broad Institute Genomics Platform"/>
            <consortium name="The Broad Institute Genome Sequencing Center for Infectious Disease"/>
            <person name="Wu L."/>
            <person name="Ma J."/>
        </authorList>
    </citation>
    <scope>NUCLEOTIDE SEQUENCE [LARGE SCALE GENOMIC DNA]</scope>
    <source>
        <strain evidence="3">KCTC 52925</strain>
    </source>
</reference>
<sequence>MPTSIITTDDLREFKIELLEEIQKLLEKESGNISKKWLKSTEVMEMLKISSGTLNGFRTKGILPYSKIGGLIYYDSAIIQKILTDNLIQNE</sequence>
<gene>
    <name evidence="2" type="ORF">ACFSYS_12215</name>
</gene>
<keyword evidence="3" id="KW-1185">Reference proteome</keyword>
<dbReference type="Pfam" id="PF12728">
    <property type="entry name" value="HTH_17"/>
    <property type="match status" value="1"/>
</dbReference>
<name>A0ABW5X730_9FLAO</name>
<organism evidence="2 3">
    <name type="scientific">Christiangramia antarctica</name>
    <dbReference type="NCBI Taxonomy" id="2058158"/>
    <lineage>
        <taxon>Bacteria</taxon>
        <taxon>Pseudomonadati</taxon>
        <taxon>Bacteroidota</taxon>
        <taxon>Flavobacteriia</taxon>
        <taxon>Flavobacteriales</taxon>
        <taxon>Flavobacteriaceae</taxon>
        <taxon>Christiangramia</taxon>
    </lineage>
</organism>
<evidence type="ECO:0000313" key="2">
    <source>
        <dbReference type="EMBL" id="MFD2834053.1"/>
    </source>
</evidence>